<dbReference type="Proteomes" id="UP001059672">
    <property type="component" value="Chromosome"/>
</dbReference>
<name>A0ABY5HEW9_9PSED</name>
<reference evidence="2" key="1">
    <citation type="submission" date="2021-04" db="EMBL/GenBank/DDBJ databases">
        <title>Oceanospirillales bacteria with DddD are important DMSP degraders in coastal seawater.</title>
        <authorList>
            <person name="Liu J."/>
        </authorList>
    </citation>
    <scope>NUCLEOTIDE SEQUENCE</scope>
    <source>
        <strain evidence="2">D13-4</strain>
    </source>
</reference>
<dbReference type="NCBIfam" id="NF041109">
    <property type="entry name" value="VF_TspB_C_term"/>
    <property type="match status" value="1"/>
</dbReference>
<accession>A0ABY5HEW9</accession>
<organism evidence="2 3">
    <name type="scientific">Pseudomonas benzenivorans</name>
    <dbReference type="NCBI Taxonomy" id="556533"/>
    <lineage>
        <taxon>Bacteria</taxon>
        <taxon>Pseudomonadati</taxon>
        <taxon>Pseudomonadota</taxon>
        <taxon>Gammaproteobacteria</taxon>
        <taxon>Pseudomonadales</taxon>
        <taxon>Pseudomonadaceae</taxon>
        <taxon>Pseudomonas</taxon>
    </lineage>
</organism>
<sequence>MDYDGKKADIEGLFQGEQFELQESEISAPSFINSATRFLPSGCPPPESITLTSNGGHTFQLKYEPICRIASDFSWLIVAFTSLFSALYVGRAFGGE</sequence>
<evidence type="ECO:0000256" key="1">
    <source>
        <dbReference type="SAM" id="Phobius"/>
    </source>
</evidence>
<dbReference type="EMBL" id="CP073346">
    <property type="protein sequence ID" value="UTW09874.1"/>
    <property type="molecule type" value="Genomic_DNA"/>
</dbReference>
<keyword evidence="3" id="KW-1185">Reference proteome</keyword>
<keyword evidence="1" id="KW-0472">Membrane</keyword>
<evidence type="ECO:0000313" key="3">
    <source>
        <dbReference type="Proteomes" id="UP001059672"/>
    </source>
</evidence>
<feature type="transmembrane region" description="Helical" evidence="1">
    <location>
        <begin position="73"/>
        <end position="93"/>
    </location>
</feature>
<keyword evidence="1" id="KW-1133">Transmembrane helix</keyword>
<proteinExistence type="predicted"/>
<keyword evidence="1" id="KW-0812">Transmembrane</keyword>
<gene>
    <name evidence="2" type="ORF">KDW96_07620</name>
</gene>
<protein>
    <submittedName>
        <fullName evidence="2">Uncharacterized protein</fullName>
    </submittedName>
</protein>
<evidence type="ECO:0000313" key="2">
    <source>
        <dbReference type="EMBL" id="UTW09874.1"/>
    </source>
</evidence>